<dbReference type="EMBL" id="CP046883">
    <property type="protein sequence ID" value="QNH96224.1"/>
    <property type="molecule type" value="Genomic_DNA"/>
</dbReference>
<dbReference type="PRINTS" id="PR00081">
    <property type="entry name" value="GDHRDH"/>
</dbReference>
<proteinExistence type="inferred from homology"/>
<keyword evidence="2" id="KW-0560">Oxidoreductase</keyword>
<dbReference type="Pfam" id="PF00106">
    <property type="entry name" value="adh_short"/>
    <property type="match status" value="2"/>
</dbReference>
<dbReference type="InterPro" id="IPR036291">
    <property type="entry name" value="NAD(P)-bd_dom_sf"/>
</dbReference>
<dbReference type="InterPro" id="IPR002347">
    <property type="entry name" value="SDR_fam"/>
</dbReference>
<dbReference type="AlphaFoldDB" id="A0A7G7YP04"/>
<dbReference type="CDD" id="cd05233">
    <property type="entry name" value="SDR_c"/>
    <property type="match status" value="1"/>
</dbReference>
<evidence type="ECO:0000313" key="4">
    <source>
        <dbReference type="EMBL" id="QNH96224.1"/>
    </source>
</evidence>
<sequence>MESPHTPYSSPVAVITGAGGGLGRVFAQALAAEGWSIAALGRSSSSLQKTLDSLVGADELRGCDQHSEARQDIPRVVRDITQDEPPSDDHSAEHYLAPRTKNQHSAGKHISITCDVSDEHSVATAFNAVINHYGRLDLLINNAGVPGPTGQLHTVSSTEFRKTIDTNLVGTFLCTHHAFRWMARNGGGRIINNGSIAAHAPRAAAAAYAASKAAVASLTVSTSLDGRDYGITCTELDIGNARTSLLGSFTGNEPMFDAQHAARMLVAVASLPCDVSVDQLTVTATGMPYLGRG</sequence>
<evidence type="ECO:0000256" key="2">
    <source>
        <dbReference type="ARBA" id="ARBA00023002"/>
    </source>
</evidence>
<evidence type="ECO:0000256" key="1">
    <source>
        <dbReference type="ARBA" id="ARBA00006484"/>
    </source>
</evidence>
<dbReference type="PANTHER" id="PTHR43669:SF3">
    <property type="entry name" value="ALCOHOL DEHYDROGENASE, PUTATIVE (AFU_ORTHOLOGUE AFUA_3G03445)-RELATED"/>
    <property type="match status" value="1"/>
</dbReference>
<comment type="similarity">
    <text evidence="1 3">Belongs to the short-chain dehydrogenases/reductases (SDR) family.</text>
</comment>
<evidence type="ECO:0000256" key="3">
    <source>
        <dbReference type="RuleBase" id="RU000363"/>
    </source>
</evidence>
<dbReference type="GO" id="GO:0016491">
    <property type="term" value="F:oxidoreductase activity"/>
    <property type="evidence" value="ECO:0007669"/>
    <property type="project" value="UniProtKB-KW"/>
</dbReference>
<name>A0A7G7YP04_9CORY</name>
<reference evidence="4 5" key="1">
    <citation type="submission" date="2019-12" db="EMBL/GenBank/DDBJ databases">
        <title>Corynebacterium sp. nov., isolated from feces of the Anser Albifrons in China.</title>
        <authorList>
            <person name="Liu Q."/>
        </authorList>
    </citation>
    <scope>NUCLEOTIDE SEQUENCE [LARGE SCALE GENOMIC DNA]</scope>
    <source>
        <strain evidence="4 5">23H37-10</strain>
    </source>
</reference>
<dbReference type="KEGG" id="cans:GP473_05730"/>
<keyword evidence="5" id="KW-1185">Reference proteome</keyword>
<dbReference type="InterPro" id="IPR020904">
    <property type="entry name" value="Sc_DH/Rdtase_CS"/>
</dbReference>
<dbReference type="Gene3D" id="3.40.50.720">
    <property type="entry name" value="NAD(P)-binding Rossmann-like Domain"/>
    <property type="match status" value="1"/>
</dbReference>
<dbReference type="PROSITE" id="PS00061">
    <property type="entry name" value="ADH_SHORT"/>
    <property type="match status" value="1"/>
</dbReference>
<dbReference type="PANTHER" id="PTHR43669">
    <property type="entry name" value="5-KETO-D-GLUCONATE 5-REDUCTASE"/>
    <property type="match status" value="1"/>
</dbReference>
<protein>
    <submittedName>
        <fullName evidence="4">SDR family NAD(P)-dependent oxidoreductase</fullName>
    </submittedName>
</protein>
<dbReference type="PRINTS" id="PR00080">
    <property type="entry name" value="SDRFAMILY"/>
</dbReference>
<gene>
    <name evidence="4" type="ORF">GP473_05730</name>
</gene>
<accession>A0A7G7YP04</accession>
<evidence type="ECO:0000313" key="5">
    <source>
        <dbReference type="Proteomes" id="UP000515275"/>
    </source>
</evidence>
<dbReference type="Proteomes" id="UP000515275">
    <property type="component" value="Chromosome"/>
</dbReference>
<organism evidence="4 5">
    <name type="scientific">Corynebacterium anserum</name>
    <dbReference type="NCBI Taxonomy" id="2684406"/>
    <lineage>
        <taxon>Bacteria</taxon>
        <taxon>Bacillati</taxon>
        <taxon>Actinomycetota</taxon>
        <taxon>Actinomycetes</taxon>
        <taxon>Mycobacteriales</taxon>
        <taxon>Corynebacteriaceae</taxon>
        <taxon>Corynebacterium</taxon>
    </lineage>
</organism>
<dbReference type="SUPFAM" id="SSF51735">
    <property type="entry name" value="NAD(P)-binding Rossmann-fold domains"/>
    <property type="match status" value="1"/>
</dbReference>